<proteinExistence type="predicted"/>
<accession>A0AC60A3G2</accession>
<sequence length="100" mass="10650">MWKDLIPAPQGRDSRDLQWLRPGQRDLMSRKPQGGPFPAVAAGGLATRQWWASGGSGEGRWSREWGPGSSGTKPSLPASPGVGPTDKWATASLINLRSGV</sequence>
<name>A0AC60A3G2_RANTA</name>
<evidence type="ECO:0000313" key="1">
    <source>
        <dbReference type="EMBL" id="CAN0551075.1"/>
    </source>
</evidence>
<gene>
    <name evidence="1" type="ORF">MRATA1EN22A_LOCUS26202</name>
</gene>
<evidence type="ECO:0000313" key="2">
    <source>
        <dbReference type="Proteomes" id="UP001162501"/>
    </source>
</evidence>
<reference evidence="1" key="1">
    <citation type="submission" date="2023-05" db="EMBL/GenBank/DDBJ databases">
        <authorList>
            <consortium name="ELIXIR-Norway"/>
        </authorList>
    </citation>
    <scope>NUCLEOTIDE SEQUENCE</scope>
</reference>
<dbReference type="Proteomes" id="UP001162501">
    <property type="component" value="Chromosome 7"/>
</dbReference>
<reference evidence="1" key="2">
    <citation type="submission" date="2025-03" db="EMBL/GenBank/DDBJ databases">
        <authorList>
            <consortium name="ELIXIR-Norway"/>
            <consortium name="Elixir Norway"/>
        </authorList>
    </citation>
    <scope>NUCLEOTIDE SEQUENCE</scope>
</reference>
<organism evidence="1 2">
    <name type="scientific">Rangifer tarandus platyrhynchus</name>
    <name type="common">Svalbard reindeer</name>
    <dbReference type="NCBI Taxonomy" id="3082113"/>
    <lineage>
        <taxon>Eukaryota</taxon>
        <taxon>Metazoa</taxon>
        <taxon>Chordata</taxon>
        <taxon>Craniata</taxon>
        <taxon>Vertebrata</taxon>
        <taxon>Euteleostomi</taxon>
        <taxon>Mammalia</taxon>
        <taxon>Eutheria</taxon>
        <taxon>Laurasiatheria</taxon>
        <taxon>Artiodactyla</taxon>
        <taxon>Ruminantia</taxon>
        <taxon>Pecora</taxon>
        <taxon>Cervidae</taxon>
        <taxon>Odocoileinae</taxon>
        <taxon>Rangifer</taxon>
    </lineage>
</organism>
<feature type="non-terminal residue" evidence="1">
    <location>
        <position position="1"/>
    </location>
</feature>
<protein>
    <submittedName>
        <fullName evidence="1">Uncharacterized protein</fullName>
    </submittedName>
</protein>
<dbReference type="EMBL" id="OX596091">
    <property type="protein sequence ID" value="CAN0551075.1"/>
    <property type="molecule type" value="Genomic_DNA"/>
</dbReference>